<protein>
    <recommendedName>
        <fullName evidence="7">Pentatricopeptide repeat-containing protein</fullName>
    </recommendedName>
</protein>
<dbReference type="InterPro" id="IPR011990">
    <property type="entry name" value="TPR-like_helical_dom_sf"/>
</dbReference>
<feature type="repeat" description="PPR" evidence="3">
    <location>
        <begin position="229"/>
        <end position="263"/>
    </location>
</feature>
<comment type="similarity">
    <text evidence="1">Belongs to the PPR family. P subfamily.</text>
</comment>
<feature type="repeat" description="PPR" evidence="3">
    <location>
        <begin position="158"/>
        <end position="192"/>
    </location>
</feature>
<sequence length="510" mass="57575">MTLVSSLVVSDSHPMSFSKLGFSGSGVFGSDVELCSVRFVGGVSSRSVLLKRDRDGGEMWVWKGRGGVLVRCGGDEGSDSSVGEAGSKRRPARTDYSGAQRIERAQEATKRRALARGSRKLYTRSLLVSLHERIKQNHWVPALEVFKLVREQEWYVPVLSTYLQLLTLLAKVRQPAEALSLFDSLLEDNLKPTTAIFTALLTVLTKTNHFRKAVVVFESMRLYQGCVPDKYTYTAMIKGCCEAGLYDQARKIFDEMILEGVKPTIVTFNTLIFGYGKSGRFRDIERVLTLMESYGVAPDTVTWNTLIRVFGLHNRITEMEQAYEGILAQGLRPDVVTLNSLISAYGTAGLFEKMRSVTDFMVRYGYPMTTVTYNIVIETYGKAGEIDQMDMAFEKMEAEGVKPNRATFCFILSAYGQHGHWHNVDRVMQQAKEYDAVNTSVYNAAIDAYRRAHNFEEMEKMYDEMKLEGLAPDDVTFSILIDAYKRVMRLEKVQQLQEEWDALTKQSAAE</sequence>
<dbReference type="NCBIfam" id="TIGR00756">
    <property type="entry name" value="PPR"/>
    <property type="match status" value="7"/>
</dbReference>
<name>A0A8T0IKQ7_CERPU</name>
<feature type="region of interest" description="Disordered" evidence="4">
    <location>
        <begin position="74"/>
        <end position="95"/>
    </location>
</feature>
<evidence type="ECO:0008006" key="7">
    <source>
        <dbReference type="Google" id="ProtNLM"/>
    </source>
</evidence>
<dbReference type="Pfam" id="PF13041">
    <property type="entry name" value="PPR_2"/>
    <property type="match status" value="4"/>
</dbReference>
<dbReference type="InterPro" id="IPR002885">
    <property type="entry name" value="PPR_rpt"/>
</dbReference>
<feature type="repeat" description="PPR" evidence="3">
    <location>
        <begin position="264"/>
        <end position="298"/>
    </location>
</feature>
<dbReference type="AlphaFoldDB" id="A0A8T0IKQ7"/>
<accession>A0A8T0IKQ7</accession>
<dbReference type="Gene3D" id="1.25.40.10">
    <property type="entry name" value="Tetratricopeptide repeat domain"/>
    <property type="match status" value="3"/>
</dbReference>
<feature type="repeat" description="PPR" evidence="3">
    <location>
        <begin position="334"/>
        <end position="368"/>
    </location>
</feature>
<gene>
    <name evidence="5" type="ORF">KC19_3G137500</name>
</gene>
<feature type="repeat" description="PPR" evidence="3">
    <location>
        <begin position="369"/>
        <end position="403"/>
    </location>
</feature>
<evidence type="ECO:0000256" key="4">
    <source>
        <dbReference type="SAM" id="MobiDB-lite"/>
    </source>
</evidence>
<feature type="repeat" description="PPR" evidence="3">
    <location>
        <begin position="438"/>
        <end position="472"/>
    </location>
</feature>
<reference evidence="5" key="1">
    <citation type="submission" date="2020-06" db="EMBL/GenBank/DDBJ databases">
        <title>WGS assembly of Ceratodon purpureus strain R40.</title>
        <authorList>
            <person name="Carey S.B."/>
            <person name="Jenkins J."/>
            <person name="Shu S."/>
            <person name="Lovell J.T."/>
            <person name="Sreedasyam A."/>
            <person name="Maumus F."/>
            <person name="Tiley G.P."/>
            <person name="Fernandez-Pozo N."/>
            <person name="Barry K."/>
            <person name="Chen C."/>
            <person name="Wang M."/>
            <person name="Lipzen A."/>
            <person name="Daum C."/>
            <person name="Saski C.A."/>
            <person name="Payton A.C."/>
            <person name="Mcbreen J.C."/>
            <person name="Conrad R.E."/>
            <person name="Kollar L.M."/>
            <person name="Olsson S."/>
            <person name="Huttunen S."/>
            <person name="Landis J.B."/>
            <person name="Wickett N.J."/>
            <person name="Johnson M.G."/>
            <person name="Rensing S.A."/>
            <person name="Grimwood J."/>
            <person name="Schmutz J."/>
            <person name="Mcdaniel S.F."/>
        </authorList>
    </citation>
    <scope>NUCLEOTIDE SEQUENCE</scope>
    <source>
        <strain evidence="5">R40</strain>
    </source>
</reference>
<organism evidence="5 6">
    <name type="scientific">Ceratodon purpureus</name>
    <name type="common">Fire moss</name>
    <name type="synonym">Dicranum purpureum</name>
    <dbReference type="NCBI Taxonomy" id="3225"/>
    <lineage>
        <taxon>Eukaryota</taxon>
        <taxon>Viridiplantae</taxon>
        <taxon>Streptophyta</taxon>
        <taxon>Embryophyta</taxon>
        <taxon>Bryophyta</taxon>
        <taxon>Bryophytina</taxon>
        <taxon>Bryopsida</taxon>
        <taxon>Dicranidae</taxon>
        <taxon>Pseudoditrichales</taxon>
        <taxon>Ditrichaceae</taxon>
        <taxon>Ceratodon</taxon>
    </lineage>
</organism>
<dbReference type="Pfam" id="PF01535">
    <property type="entry name" value="PPR"/>
    <property type="match status" value="2"/>
</dbReference>
<dbReference type="PANTHER" id="PTHR47447:SF21">
    <property type="entry name" value="PENTACOTRIPEPTIDE-REPEAT REGION OF PRORP DOMAIN-CONTAINING PROTEIN"/>
    <property type="match status" value="1"/>
</dbReference>
<dbReference type="PROSITE" id="PS51375">
    <property type="entry name" value="PPR"/>
    <property type="match status" value="7"/>
</dbReference>
<evidence type="ECO:0000256" key="2">
    <source>
        <dbReference type="ARBA" id="ARBA00022737"/>
    </source>
</evidence>
<comment type="caution">
    <text evidence="5">The sequence shown here is derived from an EMBL/GenBank/DDBJ whole genome shotgun (WGS) entry which is preliminary data.</text>
</comment>
<keyword evidence="2" id="KW-0677">Repeat</keyword>
<evidence type="ECO:0000256" key="3">
    <source>
        <dbReference type="PROSITE-ProRule" id="PRU00708"/>
    </source>
</evidence>
<dbReference type="EMBL" id="CM026423">
    <property type="protein sequence ID" value="KAG0583457.1"/>
    <property type="molecule type" value="Genomic_DNA"/>
</dbReference>
<evidence type="ECO:0000313" key="6">
    <source>
        <dbReference type="Proteomes" id="UP000822688"/>
    </source>
</evidence>
<evidence type="ECO:0000313" key="5">
    <source>
        <dbReference type="EMBL" id="KAG0583457.1"/>
    </source>
</evidence>
<keyword evidence="6" id="KW-1185">Reference proteome</keyword>
<feature type="repeat" description="PPR" evidence="3">
    <location>
        <begin position="299"/>
        <end position="333"/>
    </location>
</feature>
<proteinExistence type="inferred from homology"/>
<dbReference type="PANTHER" id="PTHR47447">
    <property type="entry name" value="OS03G0856100 PROTEIN"/>
    <property type="match status" value="1"/>
</dbReference>
<dbReference type="Proteomes" id="UP000822688">
    <property type="component" value="Chromosome 3"/>
</dbReference>
<evidence type="ECO:0000256" key="1">
    <source>
        <dbReference type="ARBA" id="ARBA00007626"/>
    </source>
</evidence>